<protein>
    <submittedName>
        <fullName evidence="1">Uncharacterized protein</fullName>
    </submittedName>
</protein>
<dbReference type="RefSeq" id="XP_067819585.1">
    <property type="nucleotide sequence ID" value="XM_067958936.1"/>
</dbReference>
<organism evidence="1 2">
    <name type="scientific">Bremia lactucae</name>
    <name type="common">Lettuce downy mildew</name>
    <dbReference type="NCBI Taxonomy" id="4779"/>
    <lineage>
        <taxon>Eukaryota</taxon>
        <taxon>Sar</taxon>
        <taxon>Stramenopiles</taxon>
        <taxon>Oomycota</taxon>
        <taxon>Peronosporomycetes</taxon>
        <taxon>Peronosporales</taxon>
        <taxon>Peronosporaceae</taxon>
        <taxon>Bremia</taxon>
    </lineage>
</organism>
<accession>A0A976FNT6</accession>
<gene>
    <name evidence="1" type="ORF">CCR75_000830</name>
</gene>
<dbReference type="Proteomes" id="UP000294530">
    <property type="component" value="Unassembled WGS sequence"/>
</dbReference>
<sequence length="72" mass="8592">MERWTGKVTTDTDLLLPHLARSLAPPPRTKIKQLVVAQYGIHLQEHKKATEIIWKMLETYKRRQQRELSRQE</sequence>
<dbReference type="GeneID" id="94344607"/>
<keyword evidence="2" id="KW-1185">Reference proteome</keyword>
<evidence type="ECO:0000313" key="2">
    <source>
        <dbReference type="Proteomes" id="UP000294530"/>
    </source>
</evidence>
<name>A0A976FNT6_BRELC</name>
<dbReference type="AlphaFoldDB" id="A0A976FNT6"/>
<comment type="caution">
    <text evidence="1">The sequence shown here is derived from an EMBL/GenBank/DDBJ whole genome shotgun (WGS) entry which is preliminary data.</text>
</comment>
<proteinExistence type="predicted"/>
<dbReference type="KEGG" id="blac:94344607"/>
<reference evidence="1 2" key="1">
    <citation type="journal article" date="2021" name="Genome Biol.">
        <title>AFLAP: assembly-free linkage analysis pipeline using k-mers from genome sequencing data.</title>
        <authorList>
            <person name="Fletcher K."/>
            <person name="Zhang L."/>
            <person name="Gil J."/>
            <person name="Han R."/>
            <person name="Cavanaugh K."/>
            <person name="Michelmore R."/>
        </authorList>
    </citation>
    <scope>NUCLEOTIDE SEQUENCE [LARGE SCALE GENOMIC DNA]</scope>
    <source>
        <strain evidence="1 2">SF5</strain>
    </source>
</reference>
<evidence type="ECO:0000313" key="1">
    <source>
        <dbReference type="EMBL" id="TDH70086.1"/>
    </source>
</evidence>
<dbReference type="EMBL" id="SHOA02000019">
    <property type="protein sequence ID" value="TDH70086.1"/>
    <property type="molecule type" value="Genomic_DNA"/>
</dbReference>